<keyword evidence="1" id="KW-0812">Transmembrane</keyword>
<keyword evidence="3" id="KW-1185">Reference proteome</keyword>
<comment type="caution">
    <text evidence="2">The sequence shown here is derived from an EMBL/GenBank/DDBJ whole genome shotgun (WGS) entry which is preliminary data.</text>
</comment>
<evidence type="ECO:0000313" key="2">
    <source>
        <dbReference type="EMBL" id="MBT0770298.1"/>
    </source>
</evidence>
<reference evidence="2 3" key="1">
    <citation type="submission" date="2021-05" db="EMBL/GenBank/DDBJ databases">
        <title>Kineosporia and Streptomyces sp. nov. two new marine actinobacteria isolated from Coral.</title>
        <authorList>
            <person name="Buangrab K."/>
            <person name="Sutthacheep M."/>
            <person name="Yeemin T."/>
            <person name="Harunari E."/>
            <person name="Igarashi Y."/>
            <person name="Kanchanasin P."/>
            <person name="Tanasupawat S."/>
            <person name="Phongsopitanun W."/>
        </authorList>
    </citation>
    <scope>NUCLEOTIDE SEQUENCE [LARGE SCALE GENOMIC DNA]</scope>
    <source>
        <strain evidence="2 3">J2-2</strain>
    </source>
</reference>
<dbReference type="RefSeq" id="WP_214156585.1">
    <property type="nucleotide sequence ID" value="NZ_JAHBAY010000005.1"/>
</dbReference>
<sequence>MNQRAFDAMTTAALRDLDPAGPADLSDAEHERADATFARILATPGPDPLPQEPDRLRRRRGRLLVPVGLAGAAVAALLLSGGSPAFASWTPKPQVLTGAAATEAVTACRAAYGLSDQGAPAVLAERRGEYTYVLIEGPRAEASCLMSDRFLEQADYRNPGNGFMGGYTADPAGAPSVARDGLVETDSMGGSFTVPSRWPFITRDGWADWVAGYVGSDVTGVTVHPPVGPDVEASVANGRFATWWPRGVLKGDNPGKGGAWSYTVTLTDGTTRAITDPRPTDY</sequence>
<dbReference type="EMBL" id="JAHBAY010000005">
    <property type="protein sequence ID" value="MBT0770298.1"/>
    <property type="molecule type" value="Genomic_DNA"/>
</dbReference>
<protein>
    <submittedName>
        <fullName evidence="2">Uncharacterized protein</fullName>
    </submittedName>
</protein>
<feature type="transmembrane region" description="Helical" evidence="1">
    <location>
        <begin position="63"/>
        <end position="87"/>
    </location>
</feature>
<organism evidence="2 3">
    <name type="scientific">Kineosporia corallincola</name>
    <dbReference type="NCBI Taxonomy" id="2835133"/>
    <lineage>
        <taxon>Bacteria</taxon>
        <taxon>Bacillati</taxon>
        <taxon>Actinomycetota</taxon>
        <taxon>Actinomycetes</taxon>
        <taxon>Kineosporiales</taxon>
        <taxon>Kineosporiaceae</taxon>
        <taxon>Kineosporia</taxon>
    </lineage>
</organism>
<keyword evidence="1" id="KW-0472">Membrane</keyword>
<name>A0ABS5TGS0_9ACTN</name>
<gene>
    <name evidence="2" type="ORF">KIH74_15255</name>
</gene>
<evidence type="ECO:0000256" key="1">
    <source>
        <dbReference type="SAM" id="Phobius"/>
    </source>
</evidence>
<evidence type="ECO:0000313" key="3">
    <source>
        <dbReference type="Proteomes" id="UP001197247"/>
    </source>
</evidence>
<proteinExistence type="predicted"/>
<keyword evidence="1" id="KW-1133">Transmembrane helix</keyword>
<accession>A0ABS5TGS0</accession>
<dbReference type="Proteomes" id="UP001197247">
    <property type="component" value="Unassembled WGS sequence"/>
</dbReference>